<sequence length="616" mass="66388">MPLIPKLSPLQLRFGACLSASLILLLFYLALTKPHFAYALELHSEHPNYYINLGNEAVDATEGADTIIPRAEEGVSALANNSPQNSNIEIGITQNWVFPKDAIDGPHGDAGTGLPGQKAEVTQLEPEVHELRRRQSGTTVYITVNTCLQPSSNVTDAIPPQLEMYISTSSSNQKPGPGSGTPVSVIGGYGLYEADATSDLYVGISAPNATDFSGIWNYEIAASIDAPYHFFNSSEVPNLYFVDSDNHAALLITNDTTQALPNETVYQEWMKLDPPYGVFASNQDQRSILGIQRSFCGLRNNAKLAANINNIANQNVATMTNRGIGGKPKEQFYVTGLNATSRYWGMLVMEGNSTASGTGVVGGGGTVWAAIDFNTKTENNCALMYNLSFCSEVAYAVPTNPDKFSPETGLPNLAALYDSNAAQMYQYFNYSLQQIPCNTTSSAQYSLARNCDDCARAYKQWLCAVTIPRCEDFSNPSGYLKPRNVGQPFVNGSSISSDPSLSTGQDQILLEAVATNSSRNPLIDTSIRPGPYKEVLPCEDLCYDLVQSCPASLGFACPITGKGLEESYGKRVNGSEGIISCSYLGAAYYLSASSTLTPDFTVFCMALLVLMIGIVV</sequence>
<evidence type="ECO:0008006" key="3">
    <source>
        <dbReference type="Google" id="ProtNLM"/>
    </source>
</evidence>
<accession>A0A0D2E9V6</accession>
<dbReference type="PANTHER" id="PTHR39142">
    <property type="entry name" value="MID1P"/>
    <property type="match status" value="1"/>
</dbReference>
<dbReference type="HOGENOM" id="CLU_018731_0_0_1"/>
<dbReference type="EMBL" id="KN846957">
    <property type="protein sequence ID" value="KIW71072.1"/>
    <property type="molecule type" value="Genomic_DNA"/>
</dbReference>
<name>A0A0D2E9V6_9EURO</name>
<dbReference type="InterPro" id="IPR024338">
    <property type="entry name" value="MID1/Yam8"/>
</dbReference>
<gene>
    <name evidence="1" type="ORF">PV04_03280</name>
</gene>
<dbReference type="STRING" id="5601.A0A0D2E9V6"/>
<evidence type="ECO:0000313" key="2">
    <source>
        <dbReference type="Proteomes" id="UP000054266"/>
    </source>
</evidence>
<keyword evidence="2" id="KW-1185">Reference proteome</keyword>
<protein>
    <recommendedName>
        <fullName evidence="3">FZ domain-containing protein</fullName>
    </recommendedName>
</protein>
<dbReference type="AlphaFoldDB" id="A0A0D2E9V6"/>
<proteinExistence type="predicted"/>
<dbReference type="GO" id="GO:0005262">
    <property type="term" value="F:calcium channel activity"/>
    <property type="evidence" value="ECO:0007669"/>
    <property type="project" value="InterPro"/>
</dbReference>
<dbReference type="Proteomes" id="UP000054266">
    <property type="component" value="Unassembled WGS sequence"/>
</dbReference>
<evidence type="ECO:0000313" key="1">
    <source>
        <dbReference type="EMBL" id="KIW71072.1"/>
    </source>
</evidence>
<reference evidence="1 2" key="1">
    <citation type="submission" date="2015-01" db="EMBL/GenBank/DDBJ databases">
        <title>The Genome Sequence of Capronia semiimmersa CBS27337.</title>
        <authorList>
            <consortium name="The Broad Institute Genomics Platform"/>
            <person name="Cuomo C."/>
            <person name="de Hoog S."/>
            <person name="Gorbushina A."/>
            <person name="Stielow B."/>
            <person name="Teixiera M."/>
            <person name="Abouelleil A."/>
            <person name="Chapman S.B."/>
            <person name="Priest M."/>
            <person name="Young S.K."/>
            <person name="Wortman J."/>
            <person name="Nusbaum C."/>
            <person name="Birren B."/>
        </authorList>
    </citation>
    <scope>NUCLEOTIDE SEQUENCE [LARGE SCALE GENOMIC DNA]</scope>
    <source>
        <strain evidence="1 2">CBS 27337</strain>
    </source>
</reference>
<dbReference type="Pfam" id="PF12929">
    <property type="entry name" value="Mid1"/>
    <property type="match status" value="1"/>
</dbReference>
<dbReference type="GO" id="GO:0098703">
    <property type="term" value="P:calcium ion import across plasma membrane"/>
    <property type="evidence" value="ECO:0007669"/>
    <property type="project" value="InterPro"/>
</dbReference>
<organism evidence="1 2">
    <name type="scientific">Phialophora macrospora</name>
    <dbReference type="NCBI Taxonomy" id="1851006"/>
    <lineage>
        <taxon>Eukaryota</taxon>
        <taxon>Fungi</taxon>
        <taxon>Dikarya</taxon>
        <taxon>Ascomycota</taxon>
        <taxon>Pezizomycotina</taxon>
        <taxon>Eurotiomycetes</taxon>
        <taxon>Chaetothyriomycetidae</taxon>
        <taxon>Chaetothyriales</taxon>
        <taxon>Herpotrichiellaceae</taxon>
        <taxon>Phialophora</taxon>
    </lineage>
</organism>
<dbReference type="PANTHER" id="PTHR39142:SF1">
    <property type="entry name" value="AEL197CP"/>
    <property type="match status" value="1"/>
</dbReference>